<evidence type="ECO:0008006" key="7">
    <source>
        <dbReference type="Google" id="ProtNLM"/>
    </source>
</evidence>
<comment type="similarity">
    <text evidence="1">Belongs to the universal ribosomal protein uS12 family.</text>
</comment>
<dbReference type="PANTHER" id="PTHR11652">
    <property type="entry name" value="30S RIBOSOMAL PROTEIN S12 FAMILY MEMBER"/>
    <property type="match status" value="1"/>
</dbReference>
<dbReference type="CDD" id="cd03368">
    <property type="entry name" value="Ribosomal_S12"/>
    <property type="match status" value="1"/>
</dbReference>
<dbReference type="Gene3D" id="2.40.50.140">
    <property type="entry name" value="Nucleic acid-binding proteins"/>
    <property type="match status" value="1"/>
</dbReference>
<organism evidence="5 6">
    <name type="scientific">Papaver nudicaule</name>
    <name type="common">Iceland poppy</name>
    <dbReference type="NCBI Taxonomy" id="74823"/>
    <lineage>
        <taxon>Eukaryota</taxon>
        <taxon>Viridiplantae</taxon>
        <taxon>Streptophyta</taxon>
        <taxon>Embryophyta</taxon>
        <taxon>Tracheophyta</taxon>
        <taxon>Spermatophyta</taxon>
        <taxon>Magnoliopsida</taxon>
        <taxon>Ranunculales</taxon>
        <taxon>Papaveraceae</taxon>
        <taxon>Papaveroideae</taxon>
        <taxon>Papaver</taxon>
    </lineage>
</organism>
<keyword evidence="6" id="KW-1185">Reference proteome</keyword>
<name>A0AA41S669_PAPNU</name>
<dbReference type="SUPFAM" id="SSF50249">
    <property type="entry name" value="Nucleic acid-binding proteins"/>
    <property type="match status" value="1"/>
</dbReference>
<evidence type="ECO:0000256" key="1">
    <source>
        <dbReference type="ARBA" id="ARBA00005657"/>
    </source>
</evidence>
<dbReference type="GO" id="GO:0015935">
    <property type="term" value="C:small ribosomal subunit"/>
    <property type="evidence" value="ECO:0007669"/>
    <property type="project" value="InterPro"/>
</dbReference>
<feature type="compositionally biased region" description="Polar residues" evidence="4">
    <location>
        <begin position="330"/>
        <end position="339"/>
    </location>
</feature>
<dbReference type="FunFam" id="2.40.50.140:FF:000099">
    <property type="entry name" value="Ribosomal protein S12, mitochondrial"/>
    <property type="match status" value="1"/>
</dbReference>
<feature type="region of interest" description="Disordered" evidence="4">
    <location>
        <begin position="309"/>
        <end position="339"/>
    </location>
</feature>
<dbReference type="NCBIfam" id="TIGR00981">
    <property type="entry name" value="rpsL_bact"/>
    <property type="match status" value="1"/>
</dbReference>
<accession>A0AA41S669</accession>
<keyword evidence="3" id="KW-0687">Ribonucleoprotein</keyword>
<reference evidence="5" key="1">
    <citation type="submission" date="2022-03" db="EMBL/GenBank/DDBJ databases">
        <title>A functionally conserved STORR gene fusion in Papaver species that diverged 16.8 million years ago.</title>
        <authorList>
            <person name="Catania T."/>
        </authorList>
    </citation>
    <scope>NUCLEOTIDE SEQUENCE</scope>
    <source>
        <strain evidence="5">S-191538</strain>
    </source>
</reference>
<comment type="caution">
    <text evidence="5">The sequence shown here is derived from an EMBL/GenBank/DDBJ whole genome shotgun (WGS) entry which is preliminary data.</text>
</comment>
<evidence type="ECO:0000256" key="3">
    <source>
        <dbReference type="ARBA" id="ARBA00023274"/>
    </source>
</evidence>
<dbReference type="PRINTS" id="PR01034">
    <property type="entry name" value="RIBOSOMALS12"/>
</dbReference>
<dbReference type="Pfam" id="PF00164">
    <property type="entry name" value="Ribosom_S12_S23"/>
    <property type="match status" value="1"/>
</dbReference>
<evidence type="ECO:0000313" key="5">
    <source>
        <dbReference type="EMBL" id="MCL7030942.1"/>
    </source>
</evidence>
<dbReference type="AlphaFoldDB" id="A0AA41S669"/>
<dbReference type="InterPro" id="IPR005679">
    <property type="entry name" value="Ribosomal_uS12_bac"/>
</dbReference>
<gene>
    <name evidence="5" type="ORF">MKW94_010470</name>
</gene>
<protein>
    <recommendedName>
        <fullName evidence="7">Ribosomal protein S12</fullName>
    </recommendedName>
</protein>
<dbReference type="Proteomes" id="UP001177140">
    <property type="component" value="Unassembled WGS sequence"/>
</dbReference>
<dbReference type="GO" id="GO:0006412">
    <property type="term" value="P:translation"/>
    <property type="evidence" value="ECO:0007669"/>
    <property type="project" value="InterPro"/>
</dbReference>
<dbReference type="InterPro" id="IPR012340">
    <property type="entry name" value="NA-bd_OB-fold"/>
</dbReference>
<evidence type="ECO:0000256" key="4">
    <source>
        <dbReference type="SAM" id="MobiDB-lite"/>
    </source>
</evidence>
<evidence type="ECO:0000256" key="2">
    <source>
        <dbReference type="ARBA" id="ARBA00022980"/>
    </source>
</evidence>
<sequence>MLGCCVQHSYLCCVDIIGHSGKQLRSNGNSSLLDMRPLQHSGNAFQRMCQYPLLKQGNHYRNGVERNVFIQEKNLFSRYPFSSLSGLEKDSCCAQQSDACVIDNALPATGQCQRIAASPSSILSPAYGLMLIFLWHHLALDHNLSEDGLVYVSGPTYASSTVAASSISYNPPPVRFGHHSIPTASMGFCAFRNVAARRVQHICFATISQLIRHGRAKKHHKTKNRGLSKCPQKQGVCVKVDIRKPKKPNSGERKVARVCLSSGQEVNCLIPGEGHKLSQHSIVLVRGGRVKDLPGVNYHCVRGTRDLTGIPGRINGRSKYGTKKARKKPGNQTPTTQTE</sequence>
<dbReference type="InterPro" id="IPR006032">
    <property type="entry name" value="Ribosomal_uS12"/>
</dbReference>
<proteinExistence type="inferred from homology"/>
<dbReference type="EMBL" id="JAJJMA010106979">
    <property type="protein sequence ID" value="MCL7030942.1"/>
    <property type="molecule type" value="Genomic_DNA"/>
</dbReference>
<feature type="compositionally biased region" description="Basic residues" evidence="4">
    <location>
        <begin position="320"/>
        <end position="329"/>
    </location>
</feature>
<dbReference type="GO" id="GO:0003735">
    <property type="term" value="F:structural constituent of ribosome"/>
    <property type="evidence" value="ECO:0007669"/>
    <property type="project" value="InterPro"/>
</dbReference>
<evidence type="ECO:0000313" key="6">
    <source>
        <dbReference type="Proteomes" id="UP001177140"/>
    </source>
</evidence>
<keyword evidence="2" id="KW-0689">Ribosomal protein</keyword>